<evidence type="ECO:0000259" key="1">
    <source>
        <dbReference type="Pfam" id="PF01208"/>
    </source>
</evidence>
<dbReference type="Pfam" id="PF01208">
    <property type="entry name" value="URO-D"/>
    <property type="match status" value="1"/>
</dbReference>
<sequence>MRFERPDYIPIVFCINDACWQAYSQEFLVEMQLTHPLLFPGYVPPDLPFTPQFARVARKDHPYTDSFGCRWETTTDGITGTVVGHPLADWNDFPAYRFPDPAICDGLEPIDWAAIRQQIAATPDDLHMAGLRHGHTFLQLCDIRGYENLILDMMDNEPRLWKLIEGLEAFNREIVRRWLDCGVDVMSYAEDLGMQIGPMLTPEHFQTYIKPSYQRLIALAKEKGVPVHMHSDGDIRTLADDLLDGGVEILNLQDLVNGIDWIKDHLTGHVCIDLDVDRQRITRFGTPEDIHALIREEVTKLGSPQGGLTMIYGLYPGIPLENVKALMDAFEAYMGYYD</sequence>
<organism evidence="2 3">
    <name type="scientific">Candidatus Avoscillospira avicola</name>
    <dbReference type="NCBI Taxonomy" id="2840706"/>
    <lineage>
        <taxon>Bacteria</taxon>
        <taxon>Bacillati</taxon>
        <taxon>Bacillota</taxon>
        <taxon>Clostridia</taxon>
        <taxon>Eubacteriales</taxon>
        <taxon>Oscillospiraceae</taxon>
        <taxon>Oscillospiraceae incertae sedis</taxon>
        <taxon>Candidatus Avoscillospira</taxon>
    </lineage>
</organism>
<dbReference type="InterPro" id="IPR052024">
    <property type="entry name" value="Methanogen_methyltrans"/>
</dbReference>
<protein>
    <recommendedName>
        <fullName evidence="1">Uroporphyrinogen decarboxylase (URO-D) domain-containing protein</fullName>
    </recommendedName>
</protein>
<dbReference type="InterPro" id="IPR000257">
    <property type="entry name" value="Uroporphyrinogen_deCOase"/>
</dbReference>
<dbReference type="GO" id="GO:0006779">
    <property type="term" value="P:porphyrin-containing compound biosynthetic process"/>
    <property type="evidence" value="ECO:0007669"/>
    <property type="project" value="InterPro"/>
</dbReference>
<dbReference type="EMBL" id="DVHE01000082">
    <property type="protein sequence ID" value="HIR51693.1"/>
    <property type="molecule type" value="Genomic_DNA"/>
</dbReference>
<dbReference type="SUPFAM" id="SSF51726">
    <property type="entry name" value="UROD/MetE-like"/>
    <property type="match status" value="1"/>
</dbReference>
<evidence type="ECO:0000313" key="3">
    <source>
        <dbReference type="Proteomes" id="UP000824239"/>
    </source>
</evidence>
<dbReference type="AlphaFoldDB" id="A0A9D1DJB8"/>
<accession>A0A9D1DJB8</accession>
<dbReference type="PANTHER" id="PTHR47099:SF1">
    <property type="entry name" value="METHYLCOBAMIDE:COM METHYLTRANSFERASE MTBA"/>
    <property type="match status" value="1"/>
</dbReference>
<dbReference type="Gene3D" id="3.20.20.210">
    <property type="match status" value="1"/>
</dbReference>
<dbReference type="Proteomes" id="UP000824239">
    <property type="component" value="Unassembled WGS sequence"/>
</dbReference>
<comment type="caution">
    <text evidence="2">The sequence shown here is derived from an EMBL/GenBank/DDBJ whole genome shotgun (WGS) entry which is preliminary data.</text>
</comment>
<reference evidence="2" key="2">
    <citation type="journal article" date="2021" name="PeerJ">
        <title>Extensive microbial diversity within the chicken gut microbiome revealed by metagenomics and culture.</title>
        <authorList>
            <person name="Gilroy R."/>
            <person name="Ravi A."/>
            <person name="Getino M."/>
            <person name="Pursley I."/>
            <person name="Horton D.L."/>
            <person name="Alikhan N.F."/>
            <person name="Baker D."/>
            <person name="Gharbi K."/>
            <person name="Hall N."/>
            <person name="Watson M."/>
            <person name="Adriaenssens E.M."/>
            <person name="Foster-Nyarko E."/>
            <person name="Jarju S."/>
            <person name="Secka A."/>
            <person name="Antonio M."/>
            <person name="Oren A."/>
            <person name="Chaudhuri R.R."/>
            <person name="La Ragione R."/>
            <person name="Hildebrand F."/>
            <person name="Pallen M.J."/>
        </authorList>
    </citation>
    <scope>NUCLEOTIDE SEQUENCE</scope>
    <source>
        <strain evidence="2">ChiBcec15-4380</strain>
    </source>
</reference>
<dbReference type="InterPro" id="IPR038071">
    <property type="entry name" value="UROD/MetE-like_sf"/>
</dbReference>
<name>A0A9D1DJB8_9FIRM</name>
<feature type="domain" description="Uroporphyrinogen decarboxylase (URO-D)" evidence="1">
    <location>
        <begin position="68"/>
        <end position="332"/>
    </location>
</feature>
<dbReference type="PANTHER" id="PTHR47099">
    <property type="entry name" value="METHYLCOBAMIDE:COM METHYLTRANSFERASE MTBA"/>
    <property type="match status" value="1"/>
</dbReference>
<reference evidence="2" key="1">
    <citation type="submission" date="2020-10" db="EMBL/GenBank/DDBJ databases">
        <authorList>
            <person name="Gilroy R."/>
        </authorList>
    </citation>
    <scope>NUCLEOTIDE SEQUENCE</scope>
    <source>
        <strain evidence="2">ChiBcec15-4380</strain>
    </source>
</reference>
<gene>
    <name evidence="2" type="ORF">IAA53_10560</name>
</gene>
<evidence type="ECO:0000313" key="2">
    <source>
        <dbReference type="EMBL" id="HIR51693.1"/>
    </source>
</evidence>
<dbReference type="GO" id="GO:0004853">
    <property type="term" value="F:uroporphyrinogen decarboxylase activity"/>
    <property type="evidence" value="ECO:0007669"/>
    <property type="project" value="InterPro"/>
</dbReference>
<proteinExistence type="predicted"/>